<proteinExistence type="predicted"/>
<dbReference type="Proteomes" id="UP000077020">
    <property type="component" value="Unassembled WGS sequence"/>
</dbReference>
<comment type="caution">
    <text evidence="1">The sequence shown here is derived from an EMBL/GenBank/DDBJ whole genome shotgun (WGS) entry which is preliminary data.</text>
</comment>
<evidence type="ECO:0000313" key="2">
    <source>
        <dbReference type="Proteomes" id="UP000077020"/>
    </source>
</evidence>
<gene>
    <name evidence="1" type="ORF">WX45_02468</name>
</gene>
<name>A0ABX2TYE7_CLOLD</name>
<evidence type="ECO:0000313" key="1">
    <source>
        <dbReference type="EMBL" id="OAA89226.1"/>
    </source>
</evidence>
<protein>
    <submittedName>
        <fullName evidence="1">Uncharacterized protein</fullName>
    </submittedName>
</protein>
<accession>A0ABX2TYE7</accession>
<reference evidence="1 2" key="1">
    <citation type="journal article" date="2016" name="Biotechnol. Bioeng.">
        <title>Traits of selected Clostridium strains for syngas fermentation to ethanol.</title>
        <authorList>
            <person name="Martin M.E."/>
            <person name="Richter H."/>
            <person name="Saha S."/>
            <person name="Angenent L.T."/>
        </authorList>
    </citation>
    <scope>NUCLEOTIDE SEQUENCE [LARGE SCALE GENOMIC DNA]</scope>
    <source>
        <strain evidence="1 2">PETC</strain>
    </source>
</reference>
<dbReference type="EMBL" id="LITS01000002">
    <property type="protein sequence ID" value="OAA89226.1"/>
    <property type="molecule type" value="Genomic_DNA"/>
</dbReference>
<sequence length="96" mass="11722">MGASQSKIKNIITKLYMNVIENFKLLQCSEIRIYHLHYMNLEKMKINDLRSNEKDRKYIIVKNFEDGLKYNYYEDNVICLKETDIFPNIQKYVRKY</sequence>
<keyword evidence="2" id="KW-1185">Reference proteome</keyword>
<organism evidence="1 2">
    <name type="scientific">Clostridium ljungdahlii (strain ATCC 55383 / DSM 13528 / PETC)</name>
    <dbReference type="NCBI Taxonomy" id="748727"/>
    <lineage>
        <taxon>Bacteria</taxon>
        <taxon>Bacillati</taxon>
        <taxon>Bacillota</taxon>
        <taxon>Clostridia</taxon>
        <taxon>Eubacteriales</taxon>
        <taxon>Clostridiaceae</taxon>
        <taxon>Clostridium</taxon>
    </lineage>
</organism>